<feature type="chain" id="PRO_5047419392" evidence="1">
    <location>
        <begin position="23"/>
        <end position="88"/>
    </location>
</feature>
<gene>
    <name evidence="2" type="ORF">ACED38_04120</name>
</gene>
<organism evidence="2 3">
    <name type="scientific">Vibrio cortegadensis</name>
    <dbReference type="NCBI Taxonomy" id="1328770"/>
    <lineage>
        <taxon>Bacteria</taxon>
        <taxon>Pseudomonadati</taxon>
        <taxon>Pseudomonadota</taxon>
        <taxon>Gammaproteobacteria</taxon>
        <taxon>Vibrionales</taxon>
        <taxon>Vibrionaceae</taxon>
        <taxon>Vibrio</taxon>
    </lineage>
</organism>
<dbReference type="RefSeq" id="WP_113798411.1">
    <property type="nucleotide sequence ID" value="NZ_AP025473.1"/>
</dbReference>
<proteinExistence type="predicted"/>
<feature type="signal peptide" evidence="1">
    <location>
        <begin position="1"/>
        <end position="22"/>
    </location>
</feature>
<evidence type="ECO:0000313" key="3">
    <source>
        <dbReference type="Proteomes" id="UP001569153"/>
    </source>
</evidence>
<comment type="caution">
    <text evidence="2">The sequence shown here is derived from an EMBL/GenBank/DDBJ whole genome shotgun (WGS) entry which is preliminary data.</text>
</comment>
<dbReference type="Pfam" id="PF07383">
    <property type="entry name" value="DUF1496"/>
    <property type="match status" value="1"/>
</dbReference>
<accession>A0ABV4M3S1</accession>
<evidence type="ECO:0000313" key="2">
    <source>
        <dbReference type="EMBL" id="MEZ8194071.1"/>
    </source>
</evidence>
<protein>
    <submittedName>
        <fullName evidence="2">DUF1496 domain-containing protein</fullName>
    </submittedName>
</protein>
<keyword evidence="1" id="KW-0732">Signal</keyword>
<name>A0ABV4M3S1_9VIBR</name>
<evidence type="ECO:0000256" key="1">
    <source>
        <dbReference type="SAM" id="SignalP"/>
    </source>
</evidence>
<reference evidence="2 3" key="1">
    <citation type="submission" date="2024-06" db="EMBL/GenBank/DDBJ databases">
        <authorList>
            <person name="Steensen K."/>
            <person name="Seneca J."/>
            <person name="Bartlau N."/>
            <person name="Yu A.X."/>
            <person name="Polz M.F."/>
        </authorList>
    </citation>
    <scope>NUCLEOTIDE SEQUENCE [LARGE SCALE GENOMIC DNA]</scope>
    <source>
        <strain evidence="2 3">FF146</strain>
    </source>
</reference>
<sequence>MKFLNKIILFTGISLCTNAVQAKTVSTPSAALIITEELGQRVCYFEDKAYTIGAVIQVSDILLECVAEKSFETNGALKWVKLDVKNEQ</sequence>
<dbReference type="InterPro" id="IPR009971">
    <property type="entry name" value="DUF1496"/>
</dbReference>
<keyword evidence="3" id="KW-1185">Reference proteome</keyword>
<dbReference type="EMBL" id="JBGOOT010000002">
    <property type="protein sequence ID" value="MEZ8194071.1"/>
    <property type="molecule type" value="Genomic_DNA"/>
</dbReference>
<dbReference type="Proteomes" id="UP001569153">
    <property type="component" value="Unassembled WGS sequence"/>
</dbReference>